<keyword evidence="2" id="KW-1185">Reference proteome</keyword>
<proteinExistence type="predicted"/>
<gene>
    <name evidence="1" type="ORF">GBAR_LOCUS21393</name>
</gene>
<sequence>MRPVQEPALLRRVSQRYRI</sequence>
<evidence type="ECO:0000313" key="1">
    <source>
        <dbReference type="EMBL" id="CAI8038366.1"/>
    </source>
</evidence>
<protein>
    <submittedName>
        <fullName evidence="1">Uncharacterized protein</fullName>
    </submittedName>
</protein>
<organism evidence="1 2">
    <name type="scientific">Geodia barretti</name>
    <name type="common">Barrett's horny sponge</name>
    <dbReference type="NCBI Taxonomy" id="519541"/>
    <lineage>
        <taxon>Eukaryota</taxon>
        <taxon>Metazoa</taxon>
        <taxon>Porifera</taxon>
        <taxon>Demospongiae</taxon>
        <taxon>Heteroscleromorpha</taxon>
        <taxon>Tetractinellida</taxon>
        <taxon>Astrophorina</taxon>
        <taxon>Geodiidae</taxon>
        <taxon>Geodia</taxon>
    </lineage>
</organism>
<dbReference type="AlphaFoldDB" id="A0AA35X3G3"/>
<reference evidence="1" key="1">
    <citation type="submission" date="2023-03" db="EMBL/GenBank/DDBJ databases">
        <authorList>
            <person name="Steffen K."/>
            <person name="Cardenas P."/>
        </authorList>
    </citation>
    <scope>NUCLEOTIDE SEQUENCE</scope>
</reference>
<dbReference type="EMBL" id="CASHTH010002987">
    <property type="protein sequence ID" value="CAI8038366.1"/>
    <property type="molecule type" value="Genomic_DNA"/>
</dbReference>
<evidence type="ECO:0000313" key="2">
    <source>
        <dbReference type="Proteomes" id="UP001174909"/>
    </source>
</evidence>
<accession>A0AA35X3G3</accession>
<name>A0AA35X3G3_GEOBA</name>
<comment type="caution">
    <text evidence="1">The sequence shown here is derived from an EMBL/GenBank/DDBJ whole genome shotgun (WGS) entry which is preliminary data.</text>
</comment>
<dbReference type="Proteomes" id="UP001174909">
    <property type="component" value="Unassembled WGS sequence"/>
</dbReference>